<dbReference type="EMBL" id="JBEDUW010000291">
    <property type="protein sequence ID" value="KAK9901515.1"/>
    <property type="molecule type" value="Genomic_DNA"/>
</dbReference>
<evidence type="ECO:0000259" key="1">
    <source>
        <dbReference type="Pfam" id="PF14577"/>
    </source>
</evidence>
<dbReference type="PANTHER" id="PTHR33232:SF18">
    <property type="entry name" value="PROTEIN SIEVE ELEMENT OCCLUSION B-LIKE"/>
    <property type="match status" value="1"/>
</dbReference>
<protein>
    <recommendedName>
        <fullName evidence="1">Sieve element occlusion C-terminal domain-containing protein</fullName>
    </recommendedName>
</protein>
<dbReference type="AlphaFoldDB" id="A0AAW1VI78"/>
<accession>A0AAW1VI78</accession>
<dbReference type="InterPro" id="IPR027944">
    <property type="entry name" value="SEO_C"/>
</dbReference>
<dbReference type="Pfam" id="PF14577">
    <property type="entry name" value="SEO_C"/>
    <property type="match status" value="1"/>
</dbReference>
<name>A0AAW1VI78_RUBAR</name>
<feature type="domain" description="Sieve element occlusion C-terminal" evidence="1">
    <location>
        <begin position="89"/>
        <end position="222"/>
    </location>
</feature>
<evidence type="ECO:0000313" key="2">
    <source>
        <dbReference type="EMBL" id="KAK9901515.1"/>
    </source>
</evidence>
<dbReference type="Proteomes" id="UP001457282">
    <property type="component" value="Unassembled WGS sequence"/>
</dbReference>
<dbReference type="PANTHER" id="PTHR33232">
    <property type="entry name" value="PROTEIN SIEVE ELEMENT OCCLUSION B-LIKE"/>
    <property type="match status" value="1"/>
</dbReference>
<keyword evidence="3" id="KW-1185">Reference proteome</keyword>
<reference evidence="2 3" key="1">
    <citation type="journal article" date="2023" name="G3 (Bethesda)">
        <title>A chromosome-length genome assembly and annotation of blackberry (Rubus argutus, cv. 'Hillquist').</title>
        <authorList>
            <person name="Bruna T."/>
            <person name="Aryal R."/>
            <person name="Dudchenko O."/>
            <person name="Sargent D.J."/>
            <person name="Mead D."/>
            <person name="Buti M."/>
            <person name="Cavallini A."/>
            <person name="Hytonen T."/>
            <person name="Andres J."/>
            <person name="Pham M."/>
            <person name="Weisz D."/>
            <person name="Mascagni F."/>
            <person name="Usai G."/>
            <person name="Natali L."/>
            <person name="Bassil N."/>
            <person name="Fernandez G.E."/>
            <person name="Lomsadze A."/>
            <person name="Armour M."/>
            <person name="Olukolu B."/>
            <person name="Poorten T."/>
            <person name="Britton C."/>
            <person name="Davik J."/>
            <person name="Ashrafi H."/>
            <person name="Aiden E.L."/>
            <person name="Borodovsky M."/>
            <person name="Worthington M."/>
        </authorList>
    </citation>
    <scope>NUCLEOTIDE SEQUENCE [LARGE SCALE GENOMIC DNA]</scope>
    <source>
        <strain evidence="2">PI 553951</strain>
    </source>
</reference>
<evidence type="ECO:0000313" key="3">
    <source>
        <dbReference type="Proteomes" id="UP001457282"/>
    </source>
</evidence>
<dbReference type="InterPro" id="IPR039299">
    <property type="entry name" value="SEOA"/>
</dbReference>
<dbReference type="GO" id="GO:0010088">
    <property type="term" value="P:phloem development"/>
    <property type="evidence" value="ECO:0007669"/>
    <property type="project" value="InterPro"/>
</dbReference>
<gene>
    <name evidence="2" type="ORF">M0R45_002048</name>
</gene>
<sequence length="231" mass="25928">MEVFKALIFTKDTVQPIIDGSTNKTVTIDVLRRKPGSRRRSTFSSTEAKTMNGPAITKKVTSIANDPFIKELKINIELFCVGKSAKGGEDLGILGRFWNGIESLFFTNVNKQTDTVTKEVQKLLSYKNESGWAVLSKGSTVVVSGHGFTILKVLEDFERWKEHVKEKGFEISFKLYHEKVIQTVKHCSRLDIPSVAGKVPETMKCPECPRTMETFVSYKCCHTDGPINAHH</sequence>
<organism evidence="2 3">
    <name type="scientific">Rubus argutus</name>
    <name type="common">Southern blackberry</name>
    <dbReference type="NCBI Taxonomy" id="59490"/>
    <lineage>
        <taxon>Eukaryota</taxon>
        <taxon>Viridiplantae</taxon>
        <taxon>Streptophyta</taxon>
        <taxon>Embryophyta</taxon>
        <taxon>Tracheophyta</taxon>
        <taxon>Spermatophyta</taxon>
        <taxon>Magnoliopsida</taxon>
        <taxon>eudicotyledons</taxon>
        <taxon>Gunneridae</taxon>
        <taxon>Pentapetalae</taxon>
        <taxon>rosids</taxon>
        <taxon>fabids</taxon>
        <taxon>Rosales</taxon>
        <taxon>Rosaceae</taxon>
        <taxon>Rosoideae</taxon>
        <taxon>Rosoideae incertae sedis</taxon>
        <taxon>Rubus</taxon>
    </lineage>
</organism>
<proteinExistence type="predicted"/>
<comment type="caution">
    <text evidence="2">The sequence shown here is derived from an EMBL/GenBank/DDBJ whole genome shotgun (WGS) entry which is preliminary data.</text>
</comment>